<evidence type="ECO:0000256" key="6">
    <source>
        <dbReference type="ARBA" id="ARBA00022833"/>
    </source>
</evidence>
<dbReference type="Gene3D" id="2.60.40.10">
    <property type="entry name" value="Immunoglobulins"/>
    <property type="match status" value="1"/>
</dbReference>
<evidence type="ECO:0000256" key="1">
    <source>
        <dbReference type="ARBA" id="ARBA00008721"/>
    </source>
</evidence>
<reference evidence="11" key="1">
    <citation type="submission" date="2023-06" db="EMBL/GenBank/DDBJ databases">
        <title>Robiginitalea aurantiacus sp. nov. and Algoriphagus sediminis sp. nov., isolated from coastal sediment.</title>
        <authorList>
            <person name="Zhou Z.Y."/>
            <person name="An J."/>
            <person name="Jia Y.W."/>
            <person name="Du Z.J."/>
        </authorList>
    </citation>
    <scope>NUCLEOTIDE SEQUENCE</scope>
    <source>
        <strain evidence="11">C2-7</strain>
    </source>
</reference>
<comment type="similarity">
    <text evidence="1">Belongs to the peptidase M43B family.</text>
</comment>
<feature type="domain" description="Secretion system C-terminal sorting" evidence="10">
    <location>
        <begin position="946"/>
        <end position="1021"/>
    </location>
</feature>
<dbReference type="CDD" id="cd04275">
    <property type="entry name" value="ZnMc_pappalysin_like"/>
    <property type="match status" value="1"/>
</dbReference>
<dbReference type="Gene3D" id="2.60.120.200">
    <property type="match status" value="2"/>
</dbReference>
<keyword evidence="4" id="KW-0732">Signal</keyword>
<keyword evidence="12" id="KW-1185">Reference proteome</keyword>
<dbReference type="SUPFAM" id="SSF55486">
    <property type="entry name" value="Metalloproteases ('zincins'), catalytic domain"/>
    <property type="match status" value="1"/>
</dbReference>
<protein>
    <submittedName>
        <fullName evidence="11">Choice-of-anchor J domain-containing protein</fullName>
    </submittedName>
</protein>
<dbReference type="PANTHER" id="PTHR47466:SF1">
    <property type="entry name" value="METALLOPROTEASE MEP1 (AFU_ORTHOLOGUE AFUA_1G07730)-RELATED"/>
    <property type="match status" value="1"/>
</dbReference>
<dbReference type="Pfam" id="PF05572">
    <property type="entry name" value="Peptidase_M43"/>
    <property type="match status" value="1"/>
</dbReference>
<evidence type="ECO:0000256" key="7">
    <source>
        <dbReference type="ARBA" id="ARBA00023049"/>
    </source>
</evidence>
<dbReference type="InterPro" id="IPR026444">
    <property type="entry name" value="Secre_tail"/>
</dbReference>
<organism evidence="11 12">
    <name type="scientific">Algoriphagus sediminis</name>
    <dbReference type="NCBI Taxonomy" id="3057113"/>
    <lineage>
        <taxon>Bacteria</taxon>
        <taxon>Pseudomonadati</taxon>
        <taxon>Bacteroidota</taxon>
        <taxon>Cytophagia</taxon>
        <taxon>Cytophagales</taxon>
        <taxon>Cyclobacteriaceae</taxon>
        <taxon>Algoriphagus</taxon>
    </lineage>
</organism>
<evidence type="ECO:0000313" key="12">
    <source>
        <dbReference type="Proteomes" id="UP001171916"/>
    </source>
</evidence>
<evidence type="ECO:0000259" key="9">
    <source>
        <dbReference type="Pfam" id="PF05572"/>
    </source>
</evidence>
<sequence>MYKSFLKSRFLLLLLGAFFAITSLYSQNFEVKPFGMVNHTHAGPHTERCGHTILEQKIEKELGPLGSKDAFENWIDQKIQTRRNSPKTLARTQNDPIKIPVVVHIIHSGTSIGQGANIPDSQVFEQIRVLNEDFNRTNADAVNTPAEFLPVAGTAGIEFVLAKQDEDGLPTNGIVRVQGPQPTYSPNDATLIGQISQWNPEEYMNIWVVPLVQPFIGYASFPISDLPGLNFPAVSAITDGVTVDYRFFGVGGNSVSSTSGRTATHEVGHYLGLRHIWGDGGCGVDDFVEDTPEQDNSNNNCSPNVSRFSCGSNDMIQNYMDYTPDACMNLFTMGQVERFHVVLENSPRRITLVNNRATEDPELPNRDLGISRVLEPSDFACDALIQPSIEVLNAGEDRVTNATITLTVNGNLVETRNSELDLITGEHAIIDFNDFNLPQNSNTVEFEIISVNDNTDENPDNNLAVTNPVIQRDLDLPYSFDISDFPERWTVDNPDGLLTWDQTTINITGQLEDAIFINNYDYEAPGQLDYLISPKIDLERYPNAQVVFELSYGPYAQPGFDDRLVVAISEDCGGTFDVNSAVFDKTRTRLETSQPTLDAFIPSDPSQFRTELLNLNRYSDLGQIRLAIVNENGFGNNLYIKNIRILPNEEFNYNLELVDLLAPSPVVDGTQEDEQVILKNTGNLPITGFLFTRSTNGSTPETFVAQGSTVLPGETTILNGSRTTRAGKNRLDFTVFDPNFDVNGNNRNSFTRFIIEDDQTIVSPWRQNFNDVNVLNSWTVLNPQQDGNTWRLEPVSSGSGPGNVVVMENNIAGQSHWLASPIFDLTKRREASFFFDVSAGEVNPEAILTLLASDNGGETYSEVWSAAGSSLSNVGVGESNPNAAGDFVRNYVNLTDFAGAGKTEIRLAFVLTGATANDSPIYLDNFEVFLSANPNPVIPTEGMTILYPNPARDFFNLAFNLARLETVNIKVISASGTVVQDIDYPQTLNQTYTFSTELFRPGVYIIQISSESIQEIKRLIVN</sequence>
<dbReference type="InterPro" id="IPR008754">
    <property type="entry name" value="Peptidase_M43"/>
</dbReference>
<keyword evidence="3" id="KW-0479">Metal-binding</keyword>
<evidence type="ECO:0000256" key="5">
    <source>
        <dbReference type="ARBA" id="ARBA00022801"/>
    </source>
</evidence>
<evidence type="ECO:0000256" key="2">
    <source>
        <dbReference type="ARBA" id="ARBA00022670"/>
    </source>
</evidence>
<dbReference type="InterPro" id="IPR013783">
    <property type="entry name" value="Ig-like_fold"/>
</dbReference>
<gene>
    <name evidence="11" type="ORF">QVH07_04325</name>
</gene>
<proteinExistence type="inferred from homology"/>
<keyword evidence="2" id="KW-0645">Protease</keyword>
<evidence type="ECO:0000256" key="4">
    <source>
        <dbReference type="ARBA" id="ARBA00022729"/>
    </source>
</evidence>
<dbReference type="Pfam" id="PF18962">
    <property type="entry name" value="Por_Secre_tail"/>
    <property type="match status" value="1"/>
</dbReference>
<comment type="caution">
    <text evidence="11">The sequence shown here is derived from an EMBL/GenBank/DDBJ whole genome shotgun (WGS) entry which is preliminary data.</text>
</comment>
<evidence type="ECO:0000259" key="10">
    <source>
        <dbReference type="Pfam" id="PF18962"/>
    </source>
</evidence>
<keyword evidence="8" id="KW-1015">Disulfide bond</keyword>
<dbReference type="NCBIfam" id="NF038128">
    <property type="entry name" value="choice_anch_J"/>
    <property type="match status" value="2"/>
</dbReference>
<name>A0ABT7YA16_9BACT</name>
<keyword evidence="7" id="KW-0482">Metalloprotease</keyword>
<dbReference type="RefSeq" id="WP_289998920.1">
    <property type="nucleotide sequence ID" value="NZ_JAUEPH010000002.1"/>
</dbReference>
<evidence type="ECO:0000313" key="11">
    <source>
        <dbReference type="EMBL" id="MDN3203356.1"/>
    </source>
</evidence>
<keyword evidence="5" id="KW-0378">Hydrolase</keyword>
<dbReference type="InterPro" id="IPR024079">
    <property type="entry name" value="MetalloPept_cat_dom_sf"/>
</dbReference>
<evidence type="ECO:0000256" key="8">
    <source>
        <dbReference type="ARBA" id="ARBA00023157"/>
    </source>
</evidence>
<dbReference type="Proteomes" id="UP001171916">
    <property type="component" value="Unassembled WGS sequence"/>
</dbReference>
<dbReference type="Gene3D" id="3.40.390.10">
    <property type="entry name" value="Collagenase (Catalytic Domain)"/>
    <property type="match status" value="1"/>
</dbReference>
<dbReference type="PANTHER" id="PTHR47466">
    <property type="match status" value="1"/>
</dbReference>
<dbReference type="EMBL" id="JAUEPH010000002">
    <property type="protein sequence ID" value="MDN3203356.1"/>
    <property type="molecule type" value="Genomic_DNA"/>
</dbReference>
<keyword evidence="6" id="KW-0862">Zinc</keyword>
<feature type="domain" description="Peptidase M43 pregnancy-associated plasma-A" evidence="9">
    <location>
        <begin position="197"/>
        <end position="343"/>
    </location>
</feature>
<dbReference type="NCBIfam" id="TIGR04183">
    <property type="entry name" value="Por_Secre_tail"/>
    <property type="match status" value="1"/>
</dbReference>
<accession>A0ABT7YA16</accession>
<evidence type="ECO:0000256" key="3">
    <source>
        <dbReference type="ARBA" id="ARBA00022723"/>
    </source>
</evidence>